<proteinExistence type="predicted"/>
<dbReference type="Proteomes" id="UP000186004">
    <property type="component" value="Unassembled WGS sequence"/>
</dbReference>
<name>A0A1N7E356_9ACTN</name>
<accession>A0A1N7E356</accession>
<dbReference type="Pfam" id="PF20469">
    <property type="entry name" value="OLD-like_TOPRIM"/>
    <property type="match status" value="1"/>
</dbReference>
<evidence type="ECO:0000313" key="3">
    <source>
        <dbReference type="Proteomes" id="UP000186004"/>
    </source>
</evidence>
<protein>
    <recommendedName>
        <fullName evidence="1">OLD protein-like TOPRIM domain-containing protein</fullName>
    </recommendedName>
</protein>
<evidence type="ECO:0000259" key="1">
    <source>
        <dbReference type="Pfam" id="PF20469"/>
    </source>
</evidence>
<dbReference type="STRING" id="1198245.SAMN05444858_12044"/>
<reference evidence="2 3" key="1">
    <citation type="submission" date="2017-01" db="EMBL/GenBank/DDBJ databases">
        <authorList>
            <person name="Mah S.A."/>
            <person name="Swanson W.J."/>
            <person name="Moy G.W."/>
            <person name="Vacquier V.D."/>
        </authorList>
    </citation>
    <scope>NUCLEOTIDE SEQUENCE [LARGE SCALE GENOMIC DNA]</scope>
    <source>
        <strain evidence="2 3">DSM 45758</strain>
    </source>
</reference>
<dbReference type="AlphaFoldDB" id="A0A1N7E356"/>
<evidence type="ECO:0000313" key="2">
    <source>
        <dbReference type="EMBL" id="SIR82529.1"/>
    </source>
</evidence>
<organism evidence="2 3">
    <name type="scientific">Micromonospora avicenniae</name>
    <dbReference type="NCBI Taxonomy" id="1198245"/>
    <lineage>
        <taxon>Bacteria</taxon>
        <taxon>Bacillati</taxon>
        <taxon>Actinomycetota</taxon>
        <taxon>Actinomycetes</taxon>
        <taxon>Micromonosporales</taxon>
        <taxon>Micromonosporaceae</taxon>
        <taxon>Micromonospora</taxon>
    </lineage>
</organism>
<keyword evidence="3" id="KW-1185">Reference proteome</keyword>
<sequence length="193" mass="20928">MLLDAMVARDARTVVLVEGESDRVALETLAVRRGRDLAAESVRVVPMGGVTNIGHFLDLLGPAGQGLRLAGLYDHAEEGYVRRGLHRAGYGAELSRDAMAALGFHVCVADLEDELIRAVGVEAVQGVVAAEGELRSFRLFQRQPAQQGRPVDAQLRRFLGTRSGRKSVYARLLVDELDLDRVPRSLDGVLACV</sequence>
<dbReference type="EMBL" id="FTNF01000020">
    <property type="protein sequence ID" value="SIR82529.1"/>
    <property type="molecule type" value="Genomic_DNA"/>
</dbReference>
<feature type="domain" description="OLD protein-like TOPRIM" evidence="1">
    <location>
        <begin position="11"/>
        <end position="60"/>
    </location>
</feature>
<dbReference type="InterPro" id="IPR034139">
    <property type="entry name" value="TOPRIM_OLD"/>
</dbReference>
<gene>
    <name evidence="2" type="ORF">SAMN05444858_12044</name>
</gene>